<dbReference type="AlphaFoldDB" id="A0A437DKV1"/>
<feature type="compositionally biased region" description="Basic and acidic residues" evidence="11">
    <location>
        <begin position="329"/>
        <end position="361"/>
    </location>
</feature>
<dbReference type="OrthoDB" id="9908153at2759"/>
<keyword evidence="10" id="KW-0966">Cell projection</keyword>
<keyword evidence="6" id="KW-0358">Heparin-binding</keyword>
<evidence type="ECO:0000256" key="1">
    <source>
        <dbReference type="ARBA" id="ARBA00004437"/>
    </source>
</evidence>
<dbReference type="Proteomes" id="UP000283210">
    <property type="component" value="Chromosome 2"/>
</dbReference>
<dbReference type="PANTHER" id="PTHR12199">
    <property type="entry name" value="INTERPHOTORECEPTOR MATRIX PROTEOGLYCAN"/>
    <property type="match status" value="1"/>
</dbReference>
<reference evidence="13 14" key="1">
    <citation type="submission" date="2018-11" db="EMBL/GenBank/DDBJ databases">
        <authorList>
            <person name="Lopez-Roques C."/>
            <person name="Donnadieu C."/>
            <person name="Bouchez O."/>
            <person name="Klopp C."/>
            <person name="Cabau C."/>
            <person name="Zahm M."/>
        </authorList>
    </citation>
    <scope>NUCLEOTIDE SEQUENCE [LARGE SCALE GENOMIC DNA]</scope>
    <source>
        <strain evidence="13">RS831</strain>
        <tissue evidence="13">Whole body</tissue>
    </source>
</reference>
<evidence type="ECO:0000259" key="12">
    <source>
        <dbReference type="PROSITE" id="PS50024"/>
    </source>
</evidence>
<dbReference type="EMBL" id="CM012438">
    <property type="protein sequence ID" value="RVE75527.1"/>
    <property type="molecule type" value="Genomic_DNA"/>
</dbReference>
<keyword evidence="4" id="KW-0964">Secreted</keyword>
<accession>A0A437DKV1</accession>
<sequence length="1135" mass="124642">MTTMSPVIITADQEELQPNHEETSSISLVSEHKSSLPEAAGTSSIADPMDLITAPEDTNDVDESLDHTTSQSYDRTLPDLSGLQIIAVESVEVTSEVDVTLKPGDGLDQDMRENKTFLDRSDNEILENGPRDLEGISVISHEAEPSSEGGAVVVLPNPSLKPEPEPVTVVRSDHMISEVPEDLVTETTTQGFVVSEEKEGQDVSLDIITVVTLANDIVEEVEMLPDLAPSATAEVGTQTADSEHPFEEAVGISLHGADITTETPPPAVVITHTEDDGLSMHEFSEAKFINFSGSDLSQASIITIHMEAGEDTGQDQPEVLVEVPSQPTQEDKNEEGLPTAKDKDTYGKPKDVIDEDDRPKPVVDLQTESPAKETRITDEVIPEVELASPPVRDTVETSLDLSTVKQEEPIKPDTPDILTGGEHVNSAEEPRVLGAALNNQETVEEVAPNQRPPLQSVEVESKPGEDSGEDVEPLKEPAEVPTFVEETAHRTHAEKESTGEPEPVEGSKPFLVKKQEPSGPTGGPVNKEVVTEETLHEEDPKDFRNETRTAEATKEETSEKTELRRGHTEEPEPDINPVEDLIVVHEGQTEEQPMESRNEEASENDGTLESSWGVEVPETPLESDQEVTPVILVVPEDPEEVTPETEEVEILESEVPEGPLVDLGGEGSTESSEEEQVSERSRAEAEDMETGDHLGRGSEAETTKVGAPELPEKFPTNLETATSEEIVPEAASETIQEDIPPGSAAEATDDIPAHVNASPVEITTKYVMETNNGNFPDLLDIPEEEEEDNRLGNNGFPLEEEPESSIDNEIADTLLKPPRLLKDQTVDLRIKLKGESYNGALRDPSSVEYQHLARHFKRRVEDAFENLPGFKSISIIEFRPQKDLERGLVVQVHYSITVEVEADSGSISNDALDFIVLQNNLVEKNFAGGAEQPTVIYTITDFRNYITEALHKDTFKTNSSLDPQESSAENILPSVKPTSRPADTFNSMDNVLAAEKPPDAPAHEADSSEVFLKKEDFLFNPIDPWKGDQREAVSENDVFLFDERTPAPPPTSNLEPQEEPNPENIQDEGFLFTKHSQHPGRGFLRRIPQNISEVILESAHSLLWRLTLTPRSMTDLDLVSLETIKELIPCYLRLQ</sequence>
<dbReference type="InterPro" id="IPR000082">
    <property type="entry name" value="SEA_dom"/>
</dbReference>
<protein>
    <recommendedName>
        <fullName evidence="12">SEA domain-containing protein</fullName>
    </recommendedName>
</protein>
<reference evidence="13 14" key="2">
    <citation type="submission" date="2019-01" db="EMBL/GenBank/DDBJ databases">
        <title>A chromosome length genome reference of the Java medaka (oryzias javanicus).</title>
        <authorList>
            <person name="Herpin A."/>
            <person name="Takehana Y."/>
            <person name="Naruse K."/>
            <person name="Ansai S."/>
            <person name="Kawaguchi M."/>
        </authorList>
    </citation>
    <scope>NUCLEOTIDE SEQUENCE [LARGE SCALE GENOMIC DNA]</scope>
    <source>
        <strain evidence="13">RS831</strain>
        <tissue evidence="13">Whole body</tissue>
    </source>
</reference>
<feature type="region of interest" description="Disordered" evidence="11">
    <location>
        <begin position="1043"/>
        <end position="1063"/>
    </location>
</feature>
<feature type="region of interest" description="Disordered" evidence="11">
    <location>
        <begin position="957"/>
        <end position="982"/>
    </location>
</feature>
<evidence type="ECO:0000256" key="7">
    <source>
        <dbReference type="ARBA" id="ARBA00022729"/>
    </source>
</evidence>
<feature type="region of interest" description="Disordered" evidence="11">
    <location>
        <begin position="438"/>
        <end position="748"/>
    </location>
</feature>
<keyword evidence="14" id="KW-1185">Reference proteome</keyword>
<organism evidence="13 14">
    <name type="scientific">Oryzias javanicus</name>
    <name type="common">Javanese ricefish</name>
    <name type="synonym">Aplocheilus javanicus</name>
    <dbReference type="NCBI Taxonomy" id="123683"/>
    <lineage>
        <taxon>Eukaryota</taxon>
        <taxon>Metazoa</taxon>
        <taxon>Chordata</taxon>
        <taxon>Craniata</taxon>
        <taxon>Vertebrata</taxon>
        <taxon>Euteleostomi</taxon>
        <taxon>Actinopterygii</taxon>
        <taxon>Neopterygii</taxon>
        <taxon>Teleostei</taxon>
        <taxon>Neoteleostei</taxon>
        <taxon>Acanthomorphata</taxon>
        <taxon>Ovalentaria</taxon>
        <taxon>Atherinomorphae</taxon>
        <taxon>Beloniformes</taxon>
        <taxon>Adrianichthyidae</taxon>
        <taxon>Oryziinae</taxon>
        <taxon>Oryzias</taxon>
    </lineage>
</organism>
<dbReference type="SUPFAM" id="SSF82671">
    <property type="entry name" value="SEA domain"/>
    <property type="match status" value="1"/>
</dbReference>
<feature type="compositionally biased region" description="Basic and acidic residues" evidence="11">
    <location>
        <begin position="529"/>
        <end position="570"/>
    </location>
</feature>
<dbReference type="GO" id="GO:0033165">
    <property type="term" value="C:interphotoreceptor matrix"/>
    <property type="evidence" value="ECO:0007669"/>
    <property type="project" value="UniProtKB-SubCell"/>
</dbReference>
<feature type="region of interest" description="Disordered" evidence="11">
    <location>
        <begin position="1"/>
        <end position="73"/>
    </location>
</feature>
<keyword evidence="7" id="KW-0732">Signal</keyword>
<feature type="compositionally biased region" description="Basic and acidic residues" evidence="11">
    <location>
        <begin position="486"/>
        <end position="498"/>
    </location>
</feature>
<keyword evidence="8" id="KW-0677">Repeat</keyword>
<evidence type="ECO:0000313" key="13">
    <source>
        <dbReference type="EMBL" id="RVE75527.1"/>
    </source>
</evidence>
<proteinExistence type="predicted"/>
<gene>
    <name evidence="13" type="ORF">OJAV_G00017820</name>
</gene>
<evidence type="ECO:0000256" key="4">
    <source>
        <dbReference type="ARBA" id="ARBA00022525"/>
    </source>
</evidence>
<dbReference type="GO" id="GO:0008201">
    <property type="term" value="F:heparin binding"/>
    <property type="evidence" value="ECO:0007669"/>
    <property type="project" value="UniProtKB-KW"/>
</dbReference>
<evidence type="ECO:0000313" key="14">
    <source>
        <dbReference type="Proteomes" id="UP000283210"/>
    </source>
</evidence>
<dbReference type="InterPro" id="IPR036364">
    <property type="entry name" value="SEA_dom_sf"/>
</dbReference>
<feature type="domain" description="SEA" evidence="12">
    <location>
        <begin position="820"/>
        <end position="941"/>
    </location>
</feature>
<feature type="compositionally biased region" description="Acidic residues" evidence="11">
    <location>
        <begin position="636"/>
        <end position="655"/>
    </location>
</feature>
<dbReference type="GO" id="GO:0007601">
    <property type="term" value="P:visual perception"/>
    <property type="evidence" value="ECO:0007669"/>
    <property type="project" value="InterPro"/>
</dbReference>
<feature type="compositionally biased region" description="Basic and acidic residues" evidence="11">
    <location>
        <begin position="677"/>
        <end position="702"/>
    </location>
</feature>
<evidence type="ECO:0000256" key="3">
    <source>
        <dbReference type="ARBA" id="ARBA00004593"/>
    </source>
</evidence>
<evidence type="ECO:0000256" key="2">
    <source>
        <dbReference type="ARBA" id="ARBA00004504"/>
    </source>
</evidence>
<feature type="region of interest" description="Disordered" evidence="11">
    <location>
        <begin position="324"/>
        <end position="376"/>
    </location>
</feature>
<dbReference type="PANTHER" id="PTHR12199:SF4">
    <property type="entry name" value="INTERPHOTORECEPTOR MATRIX PROTEOGLYCAN 2"/>
    <property type="match status" value="1"/>
</dbReference>
<evidence type="ECO:0000256" key="9">
    <source>
        <dbReference type="ARBA" id="ARBA00023180"/>
    </source>
</evidence>
<evidence type="ECO:0000256" key="5">
    <source>
        <dbReference type="ARBA" id="ARBA00022530"/>
    </source>
</evidence>
<keyword evidence="5" id="KW-0272">Extracellular matrix</keyword>
<dbReference type="GO" id="GO:0005540">
    <property type="term" value="F:hyaluronic acid binding"/>
    <property type="evidence" value="ECO:0007669"/>
    <property type="project" value="TreeGrafter"/>
</dbReference>
<dbReference type="Pfam" id="PF01390">
    <property type="entry name" value="SEA"/>
    <property type="match status" value="1"/>
</dbReference>
<evidence type="ECO:0000256" key="10">
    <source>
        <dbReference type="ARBA" id="ARBA00023273"/>
    </source>
</evidence>
<evidence type="ECO:0000256" key="11">
    <source>
        <dbReference type="SAM" id="MobiDB-lite"/>
    </source>
</evidence>
<dbReference type="SMART" id="SM00200">
    <property type="entry name" value="SEA"/>
    <property type="match status" value="1"/>
</dbReference>
<name>A0A437DKV1_ORYJA</name>
<dbReference type="InterPro" id="IPR039861">
    <property type="entry name" value="IMPG"/>
</dbReference>
<keyword evidence="9" id="KW-0325">Glycoprotein</keyword>
<dbReference type="GO" id="GO:0001917">
    <property type="term" value="C:photoreceptor inner segment"/>
    <property type="evidence" value="ECO:0007669"/>
    <property type="project" value="UniProtKB-SubCell"/>
</dbReference>
<evidence type="ECO:0000256" key="8">
    <source>
        <dbReference type="ARBA" id="ARBA00022737"/>
    </source>
</evidence>
<evidence type="ECO:0000256" key="6">
    <source>
        <dbReference type="ARBA" id="ARBA00022674"/>
    </source>
</evidence>
<dbReference type="PROSITE" id="PS50024">
    <property type="entry name" value="SEA"/>
    <property type="match status" value="1"/>
</dbReference>
<dbReference type="GO" id="GO:0001750">
    <property type="term" value="C:photoreceptor outer segment"/>
    <property type="evidence" value="ECO:0007669"/>
    <property type="project" value="UniProtKB-SubCell"/>
</dbReference>
<comment type="subcellular location">
    <subcellularLocation>
        <location evidence="2">Cell projection</location>
        <location evidence="2">Cilium</location>
        <location evidence="2">Photoreceptor outer segment</location>
    </subcellularLocation>
    <subcellularLocation>
        <location evidence="1">Photoreceptor inner segment</location>
    </subcellularLocation>
    <subcellularLocation>
        <location evidence="3">Secreted</location>
        <location evidence="3">Extracellular space</location>
        <location evidence="3">Extracellular matrix</location>
        <location evidence="3">Interphotoreceptor matrix</location>
    </subcellularLocation>
</comment>
<feature type="compositionally biased region" description="Polar residues" evidence="11">
    <location>
        <begin position="957"/>
        <end position="969"/>
    </location>
</feature>